<keyword evidence="8 9" id="KW-0009">Actin-binding</keyword>
<evidence type="ECO:0000256" key="8">
    <source>
        <dbReference type="ARBA" id="ARBA00023203"/>
    </source>
</evidence>
<evidence type="ECO:0000256" key="9">
    <source>
        <dbReference type="PROSITE-ProRule" id="PRU00782"/>
    </source>
</evidence>
<dbReference type="FunFam" id="1.10.10.820:FF:000001">
    <property type="entry name" value="Myosin heavy chain"/>
    <property type="match status" value="1"/>
</dbReference>
<dbReference type="Pfam" id="PF00612">
    <property type="entry name" value="IQ"/>
    <property type="match status" value="2"/>
</dbReference>
<keyword evidence="5 10" id="KW-0175">Coiled coil</keyword>
<dbReference type="GO" id="GO:0051015">
    <property type="term" value="F:actin filament binding"/>
    <property type="evidence" value="ECO:0007669"/>
    <property type="project" value="TreeGrafter"/>
</dbReference>
<evidence type="ECO:0000256" key="7">
    <source>
        <dbReference type="ARBA" id="ARBA00023175"/>
    </source>
</evidence>
<dbReference type="SMART" id="SM01132">
    <property type="entry name" value="DIL"/>
    <property type="match status" value="1"/>
</dbReference>
<gene>
    <name evidence="14" type="ORF">KUCA_T00003834001</name>
</gene>
<evidence type="ECO:0000313" key="15">
    <source>
        <dbReference type="Proteomes" id="UP000019384"/>
    </source>
</evidence>
<evidence type="ECO:0008006" key="16">
    <source>
        <dbReference type="Google" id="ProtNLM"/>
    </source>
</evidence>
<dbReference type="InterPro" id="IPR004009">
    <property type="entry name" value="SH3_Myosin"/>
</dbReference>
<dbReference type="Gene3D" id="1.10.10.820">
    <property type="match status" value="1"/>
</dbReference>
<organism evidence="14 15">
    <name type="scientific">Kuraishia capsulata CBS 1993</name>
    <dbReference type="NCBI Taxonomy" id="1382522"/>
    <lineage>
        <taxon>Eukaryota</taxon>
        <taxon>Fungi</taxon>
        <taxon>Dikarya</taxon>
        <taxon>Ascomycota</taxon>
        <taxon>Saccharomycotina</taxon>
        <taxon>Pichiomycetes</taxon>
        <taxon>Pichiales</taxon>
        <taxon>Pichiaceae</taxon>
        <taxon>Kuraishia</taxon>
    </lineage>
</organism>
<dbReference type="GO" id="GO:0005524">
    <property type="term" value="F:ATP binding"/>
    <property type="evidence" value="ECO:0007669"/>
    <property type="project" value="UniProtKB-UniRule"/>
</dbReference>
<keyword evidence="3 9" id="KW-0547">Nucleotide-binding</keyword>
<evidence type="ECO:0000259" key="12">
    <source>
        <dbReference type="PROSITE" id="PS51456"/>
    </source>
</evidence>
<dbReference type="EMBL" id="HG793128">
    <property type="protein sequence ID" value="CDK27855.1"/>
    <property type="molecule type" value="Genomic_DNA"/>
</dbReference>
<dbReference type="GeneID" id="34521235"/>
<evidence type="ECO:0000256" key="6">
    <source>
        <dbReference type="ARBA" id="ARBA00023123"/>
    </source>
</evidence>
<keyword evidence="15" id="KW-1185">Reference proteome</keyword>
<dbReference type="Proteomes" id="UP000019384">
    <property type="component" value="Unassembled WGS sequence"/>
</dbReference>
<comment type="similarity">
    <text evidence="1 9">Belongs to the TRAFAC class myosin-kinesin ATPase superfamily. Myosin family.</text>
</comment>
<reference evidence="14" key="2">
    <citation type="submission" date="2014-02" db="EMBL/GenBank/DDBJ databases">
        <title>Complete DNA sequence of /Kuraishia capsulata/ illustrates novel genomic features among budding yeasts (/Saccharomycotina/).</title>
        <authorList>
            <person name="Morales L."/>
            <person name="Noel B."/>
            <person name="Porcel B."/>
            <person name="Marcet-Houben M."/>
            <person name="Hullo M-F."/>
            <person name="Sacerdot C."/>
            <person name="Tekaia F."/>
            <person name="Leh-Louis V."/>
            <person name="Despons L."/>
            <person name="Khanna V."/>
            <person name="Aury J-M."/>
            <person name="Barbe V."/>
            <person name="Couloux A."/>
            <person name="Labadie K."/>
            <person name="Pelletier E."/>
            <person name="Souciet J-L."/>
            <person name="Boekhout T."/>
            <person name="Gabaldon T."/>
            <person name="Wincker P."/>
            <person name="Dujon B."/>
        </authorList>
    </citation>
    <scope>NUCLEOTIDE SEQUENCE</scope>
    <source>
        <strain evidence="14">CBS 1993</strain>
    </source>
</reference>
<dbReference type="InterPro" id="IPR036961">
    <property type="entry name" value="Kinesin_motor_dom_sf"/>
</dbReference>
<dbReference type="OrthoDB" id="6108017at2759"/>
<dbReference type="InterPro" id="IPR036103">
    <property type="entry name" value="MYSc_Myo5"/>
</dbReference>
<dbReference type="SUPFAM" id="SSF50084">
    <property type="entry name" value="Myosin S1 fragment, N-terminal domain"/>
    <property type="match status" value="1"/>
</dbReference>
<reference evidence="14" key="1">
    <citation type="submission" date="2013-12" db="EMBL/GenBank/DDBJ databases">
        <authorList>
            <person name="Genoscope - CEA"/>
        </authorList>
    </citation>
    <scope>NUCLEOTIDE SEQUENCE</scope>
    <source>
        <strain evidence="14">CBS 1993</strain>
    </source>
</reference>
<dbReference type="GO" id="GO:0016020">
    <property type="term" value="C:membrane"/>
    <property type="evidence" value="ECO:0007669"/>
    <property type="project" value="TreeGrafter"/>
</dbReference>
<dbReference type="SUPFAM" id="SSF52540">
    <property type="entry name" value="P-loop containing nucleoside triphosphate hydrolases"/>
    <property type="match status" value="2"/>
</dbReference>
<dbReference type="SMART" id="SM00242">
    <property type="entry name" value="MYSc"/>
    <property type="match status" value="1"/>
</dbReference>
<dbReference type="InterPro" id="IPR001609">
    <property type="entry name" value="Myosin_head_motor_dom-like"/>
</dbReference>
<keyword evidence="2" id="KW-0677">Repeat</keyword>
<keyword evidence="7 9" id="KW-0505">Motor protein</keyword>
<dbReference type="Gene3D" id="3.40.850.10">
    <property type="entry name" value="Kinesin motor domain"/>
    <property type="match status" value="1"/>
</dbReference>
<feature type="region of interest" description="Actin-binding" evidence="9">
    <location>
        <begin position="639"/>
        <end position="661"/>
    </location>
</feature>
<dbReference type="Gene3D" id="1.20.5.190">
    <property type="match status" value="2"/>
</dbReference>
<evidence type="ECO:0000256" key="3">
    <source>
        <dbReference type="ARBA" id="ARBA00022741"/>
    </source>
</evidence>
<dbReference type="GO" id="GO:0005737">
    <property type="term" value="C:cytoplasm"/>
    <property type="evidence" value="ECO:0007669"/>
    <property type="project" value="TreeGrafter"/>
</dbReference>
<feature type="domain" description="Dilute" evidence="11">
    <location>
        <begin position="1195"/>
        <end position="1468"/>
    </location>
</feature>
<dbReference type="PROSITE" id="PS51456">
    <property type="entry name" value="MYOSIN_MOTOR"/>
    <property type="match status" value="1"/>
</dbReference>
<dbReference type="STRING" id="1382522.W6MWU1"/>
<dbReference type="CDD" id="cd15480">
    <property type="entry name" value="fMyo2p_CBD"/>
    <property type="match status" value="1"/>
</dbReference>
<dbReference type="CDD" id="cd01380">
    <property type="entry name" value="MYSc_Myo5"/>
    <property type="match status" value="1"/>
</dbReference>
<dbReference type="PRINTS" id="PR00193">
    <property type="entry name" value="MYOSINHEAVY"/>
</dbReference>
<dbReference type="GO" id="GO:0000146">
    <property type="term" value="F:microfilament motor activity"/>
    <property type="evidence" value="ECO:0007669"/>
    <property type="project" value="TreeGrafter"/>
</dbReference>
<proteinExistence type="inferred from homology"/>
<dbReference type="SMART" id="SM00015">
    <property type="entry name" value="IQ"/>
    <property type="match status" value="6"/>
</dbReference>
<dbReference type="Gene3D" id="1.20.120.720">
    <property type="entry name" value="Myosin VI head, motor domain, U50 subdomain"/>
    <property type="match status" value="1"/>
</dbReference>
<dbReference type="PROSITE" id="PS51844">
    <property type="entry name" value="SH3_LIKE"/>
    <property type="match status" value="1"/>
</dbReference>
<dbReference type="PANTHER" id="PTHR13140:SF706">
    <property type="entry name" value="DILUTE CLASS UNCONVENTIONAL MYOSIN, ISOFORM C"/>
    <property type="match status" value="1"/>
</dbReference>
<dbReference type="PROSITE" id="PS50096">
    <property type="entry name" value="IQ"/>
    <property type="match status" value="4"/>
</dbReference>
<keyword evidence="6 9" id="KW-0518">Myosin</keyword>
<protein>
    <recommendedName>
        <fullName evidence="16">Myosin-2</fullName>
    </recommendedName>
</protein>
<dbReference type="InterPro" id="IPR000048">
    <property type="entry name" value="IQ_motif_EF-hand-BS"/>
</dbReference>
<sequence>MATTFEPGTRCWVPDDKEGWLGVEVTKASNNNSKHQIELVSEDGRTFNIETANLDETNTDLPMLRNPTEAVEDLTELSYLNEPSVLNAIKVRYSQFEIYTYSGIVLIAANPFERNDELYAPHRIERYAGKRRGEEEPHLFAIAEDAYRCMKTDGKNQSIVVSGESGAGKTVSAKYIMRYMASVESDGDHEMSEVEKQILATNPIMEAFGNAKTTRNDNSSRFGKYLEILFNKDTVITGARIRTYLLERSRLVFQPKIERNYHIFYQIMEGLDQDSKEKFGLTKTEDFHYLNQGGIPRIAGVDDAKEFKETSDALKLIGVNEETQLQIYRMLAALLHLGNIEIKKTRNDAFLSADEPSLVKACELLGLDPNNFSKWIVKKQITTRSEKIVSNLNYQQAIVARDSVAKYIYSSLFDWLVEYVNADLCPPAVAENIKSFIGVLDIYGFEHFEVNSFEQFCINYANEKLQQEFNQHVFKLEQEEYIREEIEWSFIEFSDNQPCISLIENKLGVLSLLDEESRLPAGNDQSWADKMFQTLAKPPTDKVFKKPRFGNNKFIVAHYALDVPYDVEGFIEKNRDTVSEGHLDVLAATSDPLLKQVLETVERAAEKVAAEQAANASARPGRKVVNRKPTLGSIFKASLVELMDTINSTNVHYIRCIKPNEEKKAWEFDPVMVLSQLRACGVLETIKISCAGYPSRSPYAEFAKAYSILLHSSEWQKFVTGFPSESDARNLCQKILAVSIDDPMKYQLGSTKIFFKAGILAFLEKLRSQKVHRSAVTVQKYIRGSNARREYSATMASLVATQSLVRGFLTRARVTRERQLHAATLLQTISRGFLARKKVSAALVSVIRVQSVVRGHQTRLRVMRQRHEGAARCLQTVWRTYSAKRAYATKMHSIVLIQSLIRRKHAIAELKQLKVESKSVDHMKKLQYNLENKIIDLTQQLTGKNDNIKSLVREIESLKLLAEEGKQHQETFKQKEVEHQKSLDVVHATHLEKVGGLTDELERAKKDHEEAQSKISQLLDEKTSLKEEIEGHKKELDRVKQLAQDKDVTNRELNVTVEKLKSELEELTKQIQSGRVASLGPSAASRGIINGGSPSISWNSTHDTYTRPVSFNGSSNGEIPNVEAIETELWNSYRDTKILHKEIIDGLLKNMKPPVATVALELTKKEVLFPARIIIIILSDMWRLGLTGESEKFLGEVLSAIQTVVGSLKEDDIISHGAFWLTNTHELYSFICYAQSMIVGDENAANSMTEGEYEEYLQLVAVIKEDFESLSYNIYNMWMKRMQKMLEKRCISAVVLTQSLPGFTAPDNLMQKVFSSSSQYKMDDILTFFNHVYWSMKAYFIEPSIVSEVIVELLKFVDAFCFNDLIMRRSFLSWKRGLQINYNVTRLEEWCKGHDIREGSTYLAHLLQVAKLLQLRKNTPDDIEIIYEICYALKPSQIQKVVANYYIADYETPLPPAVLKAVADKVKQQGGNATQYLEPVNNTGNFEDPFRKIEKRPFANVEAYVPSYLNVPHLRRIIELVSKNAIAQQMLESAESTLVSNEEGVVAN</sequence>
<name>W6MWU1_9ASCO</name>
<evidence type="ECO:0000259" key="13">
    <source>
        <dbReference type="PROSITE" id="PS51844"/>
    </source>
</evidence>
<dbReference type="GO" id="GO:0007015">
    <property type="term" value="P:actin filament organization"/>
    <property type="evidence" value="ECO:0007669"/>
    <property type="project" value="TreeGrafter"/>
</dbReference>
<dbReference type="PROSITE" id="PS51126">
    <property type="entry name" value="DILUTE"/>
    <property type="match status" value="1"/>
</dbReference>
<dbReference type="InterPro" id="IPR002710">
    <property type="entry name" value="Dilute_dom"/>
</dbReference>
<keyword evidence="4 9" id="KW-0067">ATP-binding</keyword>
<evidence type="ECO:0000259" key="11">
    <source>
        <dbReference type="PROSITE" id="PS51126"/>
    </source>
</evidence>
<evidence type="ECO:0000256" key="5">
    <source>
        <dbReference type="ARBA" id="ARBA00023054"/>
    </source>
</evidence>
<evidence type="ECO:0000313" key="14">
    <source>
        <dbReference type="EMBL" id="CDK27855.1"/>
    </source>
</evidence>
<dbReference type="Gene3D" id="6.20.240.20">
    <property type="match status" value="1"/>
</dbReference>
<evidence type="ECO:0000256" key="1">
    <source>
        <dbReference type="ARBA" id="ARBA00008314"/>
    </source>
</evidence>
<evidence type="ECO:0000256" key="4">
    <source>
        <dbReference type="ARBA" id="ARBA00022840"/>
    </source>
</evidence>
<feature type="binding site" evidence="9">
    <location>
        <begin position="163"/>
        <end position="170"/>
    </location>
    <ligand>
        <name>ATP</name>
        <dbReference type="ChEBI" id="CHEBI:30616"/>
    </ligand>
</feature>
<dbReference type="PANTHER" id="PTHR13140">
    <property type="entry name" value="MYOSIN"/>
    <property type="match status" value="1"/>
</dbReference>
<dbReference type="GO" id="GO:0016459">
    <property type="term" value="C:myosin complex"/>
    <property type="evidence" value="ECO:0007669"/>
    <property type="project" value="UniProtKB-KW"/>
</dbReference>
<evidence type="ECO:0000256" key="2">
    <source>
        <dbReference type="ARBA" id="ARBA00022737"/>
    </source>
</evidence>
<dbReference type="Pfam" id="PF01843">
    <property type="entry name" value="DIL"/>
    <property type="match status" value="1"/>
</dbReference>
<dbReference type="HOGENOM" id="CLU_000192_3_1_1"/>
<dbReference type="RefSeq" id="XP_022459847.1">
    <property type="nucleotide sequence ID" value="XM_022602289.1"/>
</dbReference>
<accession>W6MWU1</accession>
<evidence type="ECO:0000256" key="10">
    <source>
        <dbReference type="SAM" id="Coils"/>
    </source>
</evidence>
<dbReference type="InterPro" id="IPR046943">
    <property type="entry name" value="Fungal_Myo2/2A_CBD"/>
</dbReference>
<feature type="coiled-coil region" evidence="10">
    <location>
        <begin position="994"/>
        <end position="1077"/>
    </location>
</feature>
<dbReference type="InterPro" id="IPR027417">
    <property type="entry name" value="P-loop_NTPase"/>
</dbReference>
<feature type="domain" description="Myosin motor" evidence="12">
    <location>
        <begin position="69"/>
        <end position="768"/>
    </location>
</feature>
<dbReference type="Gene3D" id="1.20.58.530">
    <property type="match status" value="1"/>
</dbReference>
<feature type="domain" description="Myosin N-terminal SH3-like" evidence="13">
    <location>
        <begin position="6"/>
        <end position="59"/>
    </location>
</feature>
<dbReference type="Pfam" id="PF00063">
    <property type="entry name" value="Myosin_head"/>
    <property type="match status" value="1"/>
</dbReference>